<dbReference type="Proteomes" id="UP000078390">
    <property type="component" value="Unassembled WGS sequence"/>
</dbReference>
<dbReference type="GO" id="GO:0008690">
    <property type="term" value="F:3-deoxy-manno-octulosonate cytidylyltransferase activity"/>
    <property type="evidence" value="ECO:0007669"/>
    <property type="project" value="UniProtKB-UniRule"/>
</dbReference>
<dbReference type="NCBIfam" id="TIGR00466">
    <property type="entry name" value="kdsB"/>
    <property type="match status" value="1"/>
</dbReference>
<dbReference type="NCBIfam" id="NF003950">
    <property type="entry name" value="PRK05450.1-3"/>
    <property type="match status" value="1"/>
</dbReference>
<evidence type="ECO:0000256" key="2">
    <source>
        <dbReference type="ARBA" id="ARBA00022679"/>
    </source>
</evidence>
<dbReference type="Gene3D" id="3.90.550.10">
    <property type="entry name" value="Spore Coat Polysaccharide Biosynthesis Protein SpsA, Chain A"/>
    <property type="match status" value="1"/>
</dbReference>
<dbReference type="AlphaFoldDB" id="A0A179D566"/>
<sequence length="246" mass="27590">MRIVGIIPARYGSTRFPGKPLVELWGKPLIEHVYHRARQSPLLEEVVVATDDERIFHCVEGFGGRAIMTSPKHTCGTERLAEAAGLLGLADEDIVVNIQGDQPLLAPEVIEELVKPLLLSSEVPMATVAIPVENPEEINDPNRVKVVLDREGRALYFSRSPIPYFRPPGKAPLYLRHIGLYAYRKEFLDLFLKLPPGELEEAEKLEQLRALENGYPIAVSITRYDCPEVDTPEDLERIKQKYGGEA</sequence>
<dbReference type="NCBIfam" id="NF003952">
    <property type="entry name" value="PRK05450.1-5"/>
    <property type="match status" value="1"/>
</dbReference>
<dbReference type="Pfam" id="PF02348">
    <property type="entry name" value="CTP_transf_3"/>
    <property type="match status" value="1"/>
</dbReference>
<organism evidence="6 7">
    <name type="scientific">Thermosulfurimonas dismutans</name>
    <dbReference type="NCBI Taxonomy" id="999894"/>
    <lineage>
        <taxon>Bacteria</taxon>
        <taxon>Pseudomonadati</taxon>
        <taxon>Thermodesulfobacteriota</taxon>
        <taxon>Thermodesulfobacteria</taxon>
        <taxon>Thermodesulfobacteriales</taxon>
        <taxon>Thermodesulfobacteriaceae</taxon>
        <taxon>Thermosulfurimonas</taxon>
    </lineage>
</organism>
<dbReference type="SUPFAM" id="SSF53448">
    <property type="entry name" value="Nucleotide-diphospho-sugar transferases"/>
    <property type="match status" value="1"/>
</dbReference>
<dbReference type="UniPathway" id="UPA00358">
    <property type="reaction ID" value="UER00476"/>
</dbReference>
<dbReference type="PATRIC" id="fig|999894.6.peg.1368"/>
<dbReference type="HAMAP" id="MF_00057">
    <property type="entry name" value="KdsB"/>
    <property type="match status" value="1"/>
</dbReference>
<dbReference type="OrthoDB" id="9815559at2"/>
<dbReference type="InterPro" id="IPR003329">
    <property type="entry name" value="Cytidylyl_trans"/>
</dbReference>
<dbReference type="GO" id="GO:0005829">
    <property type="term" value="C:cytosol"/>
    <property type="evidence" value="ECO:0007669"/>
    <property type="project" value="TreeGrafter"/>
</dbReference>
<dbReference type="EMBL" id="LWLG01000009">
    <property type="protein sequence ID" value="OAQ20602.1"/>
    <property type="molecule type" value="Genomic_DNA"/>
</dbReference>
<comment type="subcellular location">
    <subcellularLocation>
        <location evidence="5">Cytoplasm</location>
    </subcellularLocation>
    <subcellularLocation>
        <location evidence="1">Membrane</location>
    </subcellularLocation>
</comment>
<dbReference type="RefSeq" id="WP_068670637.1">
    <property type="nucleotide sequence ID" value="NZ_LWLG01000009.1"/>
</dbReference>
<evidence type="ECO:0000313" key="6">
    <source>
        <dbReference type="EMBL" id="OAQ20602.1"/>
    </source>
</evidence>
<dbReference type="InterPro" id="IPR004528">
    <property type="entry name" value="KdsB"/>
</dbReference>
<dbReference type="NCBIfam" id="NF009905">
    <property type="entry name" value="PRK13368.1"/>
    <property type="match status" value="1"/>
</dbReference>
<gene>
    <name evidence="5" type="primary">kdsB</name>
    <name evidence="6" type="ORF">TDIS_1371</name>
</gene>
<accession>A0A179D566</accession>
<evidence type="ECO:0000256" key="4">
    <source>
        <dbReference type="ARBA" id="ARBA00022985"/>
    </source>
</evidence>
<dbReference type="FunFam" id="3.90.550.10:FF:000011">
    <property type="entry name" value="3-deoxy-manno-octulosonate cytidylyltransferase"/>
    <property type="match status" value="1"/>
</dbReference>
<dbReference type="GO" id="GO:0033468">
    <property type="term" value="P:CMP-keto-3-deoxy-D-manno-octulosonic acid biosynthetic process"/>
    <property type="evidence" value="ECO:0007669"/>
    <property type="project" value="UniProtKB-UniRule"/>
</dbReference>
<proteinExistence type="inferred from homology"/>
<keyword evidence="7" id="KW-1185">Reference proteome</keyword>
<evidence type="ECO:0000256" key="3">
    <source>
        <dbReference type="ARBA" id="ARBA00022695"/>
    </source>
</evidence>
<evidence type="ECO:0000313" key="7">
    <source>
        <dbReference type="Proteomes" id="UP000078390"/>
    </source>
</evidence>
<dbReference type="PANTHER" id="PTHR42866:SF2">
    <property type="entry name" value="3-DEOXY-MANNO-OCTULOSONATE CYTIDYLYLTRANSFERASE, MITOCHONDRIAL"/>
    <property type="match status" value="1"/>
</dbReference>
<dbReference type="PANTHER" id="PTHR42866">
    <property type="entry name" value="3-DEOXY-MANNO-OCTULOSONATE CYTIDYLYLTRANSFERASE"/>
    <property type="match status" value="1"/>
</dbReference>
<dbReference type="EC" id="2.7.7.38" evidence="5"/>
<keyword evidence="2 5" id="KW-0808">Transferase</keyword>
<dbReference type="GO" id="GO:0009103">
    <property type="term" value="P:lipopolysaccharide biosynthetic process"/>
    <property type="evidence" value="ECO:0007669"/>
    <property type="project" value="UniProtKB-UniRule"/>
</dbReference>
<comment type="similarity">
    <text evidence="5">Belongs to the KdsB family.</text>
</comment>
<dbReference type="CDD" id="cd02517">
    <property type="entry name" value="CMP-KDO-Synthetase"/>
    <property type="match status" value="1"/>
</dbReference>
<comment type="caution">
    <text evidence="6">The sequence shown here is derived from an EMBL/GenBank/DDBJ whole genome shotgun (WGS) entry which is preliminary data.</text>
</comment>
<evidence type="ECO:0000256" key="5">
    <source>
        <dbReference type="HAMAP-Rule" id="MF_00057"/>
    </source>
</evidence>
<protein>
    <recommendedName>
        <fullName evidence="5">3-deoxy-manno-octulosonate cytidylyltransferase</fullName>
        <ecNumber evidence="5">2.7.7.38</ecNumber>
    </recommendedName>
    <alternativeName>
        <fullName evidence="5">CMP-2-keto-3-deoxyoctulosonic acid synthase</fullName>
        <shortName evidence="5">CKS</shortName>
        <shortName evidence="5">CMP-KDO synthase</shortName>
    </alternativeName>
</protein>
<dbReference type="GO" id="GO:0016020">
    <property type="term" value="C:membrane"/>
    <property type="evidence" value="ECO:0007669"/>
    <property type="project" value="UniProtKB-SubCell"/>
</dbReference>
<dbReference type="STRING" id="999894.TDIS_1371"/>
<comment type="function">
    <text evidence="5">Activates KDO (a required 8-carbon sugar) for incorporation into bacterial lipopolysaccharide in Gram-negative bacteria.</text>
</comment>
<name>A0A179D566_9BACT</name>
<reference evidence="6 7" key="1">
    <citation type="submission" date="2016-04" db="EMBL/GenBank/DDBJ databases">
        <title>Genome analysis of Thermosulfurimonas dismutans, the first thermophilic sulfur-disproportionating bacterium of the phylum Thermodesulfobacteria.</title>
        <authorList>
            <person name="Mardanov A.V."/>
            <person name="Beletsky A.V."/>
            <person name="Kadnikov V.V."/>
            <person name="Slobodkin A.I."/>
            <person name="Ravin N.V."/>
        </authorList>
    </citation>
    <scope>NUCLEOTIDE SEQUENCE [LARGE SCALE GENOMIC DNA]</scope>
    <source>
        <strain evidence="6 7">S95</strain>
    </source>
</reference>
<dbReference type="InterPro" id="IPR029044">
    <property type="entry name" value="Nucleotide-diphossugar_trans"/>
</dbReference>
<evidence type="ECO:0000256" key="1">
    <source>
        <dbReference type="ARBA" id="ARBA00004370"/>
    </source>
</evidence>
<comment type="pathway">
    <text evidence="5">Nucleotide-sugar biosynthesis; CMP-3-deoxy-D-manno-octulosonate biosynthesis; CMP-3-deoxy-D-manno-octulosonate from 3-deoxy-D-manno-octulosonate and CTP: step 1/1.</text>
</comment>
<keyword evidence="5" id="KW-0963">Cytoplasm</keyword>
<keyword evidence="4 5" id="KW-0448">Lipopolysaccharide biosynthesis</keyword>
<comment type="catalytic activity">
    <reaction evidence="5">
        <text>3-deoxy-alpha-D-manno-oct-2-ulosonate + CTP = CMP-3-deoxy-beta-D-manno-octulosonate + diphosphate</text>
        <dbReference type="Rhea" id="RHEA:23448"/>
        <dbReference type="ChEBI" id="CHEBI:33019"/>
        <dbReference type="ChEBI" id="CHEBI:37563"/>
        <dbReference type="ChEBI" id="CHEBI:85986"/>
        <dbReference type="ChEBI" id="CHEBI:85987"/>
        <dbReference type="EC" id="2.7.7.38"/>
    </reaction>
</comment>
<keyword evidence="3 5" id="KW-0548">Nucleotidyltransferase</keyword>